<sequence length="157" mass="17822">MKPLIPFRQSPGLCGPASLKILLSYYDKHFPEDELAKLCEVTPEIHASHAQMASGAEAVKAKVESKSEGKLDDLRRYVEDDIPVIVGWWSNNQAHYSVVYEVGKTRVFMMDPDTESGIRIMPLEEFEAAWHDTDGGPKHPIKQWMMAITNWKPPIEE</sequence>
<dbReference type="Gene3D" id="3.90.70.10">
    <property type="entry name" value="Cysteine proteinases"/>
    <property type="match status" value="1"/>
</dbReference>
<dbReference type="Pfam" id="PF03412">
    <property type="entry name" value="Peptidase_C39"/>
    <property type="match status" value="1"/>
</dbReference>
<evidence type="ECO:0000313" key="3">
    <source>
        <dbReference type="Proteomes" id="UP000231581"/>
    </source>
</evidence>
<dbReference type="GO" id="GO:0008233">
    <property type="term" value="F:peptidase activity"/>
    <property type="evidence" value="ECO:0007669"/>
    <property type="project" value="InterPro"/>
</dbReference>
<dbReference type="EMBL" id="PCSZ01000080">
    <property type="protein sequence ID" value="PIP60142.1"/>
    <property type="molecule type" value="Genomic_DNA"/>
</dbReference>
<comment type="caution">
    <text evidence="2">The sequence shown here is derived from an EMBL/GenBank/DDBJ whole genome shotgun (WGS) entry which is preliminary data.</text>
</comment>
<organism evidence="2 3">
    <name type="scientific">Candidatus Uhrbacteria bacterium CG22_combo_CG10-13_8_21_14_all_47_17</name>
    <dbReference type="NCBI Taxonomy" id="1975041"/>
    <lineage>
        <taxon>Bacteria</taxon>
        <taxon>Candidatus Uhriibacteriota</taxon>
    </lineage>
</organism>
<evidence type="ECO:0000313" key="2">
    <source>
        <dbReference type="EMBL" id="PIP60142.1"/>
    </source>
</evidence>
<dbReference type="PROSITE" id="PS50990">
    <property type="entry name" value="PEPTIDASE_C39"/>
    <property type="match status" value="1"/>
</dbReference>
<gene>
    <name evidence="2" type="ORF">COX00_04865</name>
</gene>
<dbReference type="Proteomes" id="UP000231581">
    <property type="component" value="Unassembled WGS sequence"/>
</dbReference>
<accession>A0A2H0BR57</accession>
<evidence type="ECO:0000259" key="1">
    <source>
        <dbReference type="PROSITE" id="PS50990"/>
    </source>
</evidence>
<dbReference type="AlphaFoldDB" id="A0A2H0BR57"/>
<dbReference type="GO" id="GO:0016020">
    <property type="term" value="C:membrane"/>
    <property type="evidence" value="ECO:0007669"/>
    <property type="project" value="InterPro"/>
</dbReference>
<dbReference type="InterPro" id="IPR005074">
    <property type="entry name" value="Peptidase_C39"/>
</dbReference>
<feature type="domain" description="Peptidase C39" evidence="1">
    <location>
        <begin position="8"/>
        <end position="137"/>
    </location>
</feature>
<proteinExistence type="predicted"/>
<name>A0A2H0BR57_9BACT</name>
<reference evidence="2 3" key="1">
    <citation type="submission" date="2017-09" db="EMBL/GenBank/DDBJ databases">
        <title>Depth-based differentiation of microbial function through sediment-hosted aquifers and enrichment of novel symbionts in the deep terrestrial subsurface.</title>
        <authorList>
            <person name="Probst A.J."/>
            <person name="Ladd B."/>
            <person name="Jarett J.K."/>
            <person name="Geller-Mcgrath D.E."/>
            <person name="Sieber C.M."/>
            <person name="Emerson J.B."/>
            <person name="Anantharaman K."/>
            <person name="Thomas B.C."/>
            <person name="Malmstrom R."/>
            <person name="Stieglmeier M."/>
            <person name="Klingl A."/>
            <person name="Woyke T."/>
            <person name="Ryan C.M."/>
            <person name="Banfield J.F."/>
        </authorList>
    </citation>
    <scope>NUCLEOTIDE SEQUENCE [LARGE SCALE GENOMIC DNA]</scope>
    <source>
        <strain evidence="2">CG22_combo_CG10-13_8_21_14_all_47_17</strain>
    </source>
</reference>
<protein>
    <recommendedName>
        <fullName evidence="1">Peptidase C39 domain-containing protein</fullName>
    </recommendedName>
</protein>
<dbReference type="GO" id="GO:0005524">
    <property type="term" value="F:ATP binding"/>
    <property type="evidence" value="ECO:0007669"/>
    <property type="project" value="InterPro"/>
</dbReference>
<dbReference type="GO" id="GO:0006508">
    <property type="term" value="P:proteolysis"/>
    <property type="evidence" value="ECO:0007669"/>
    <property type="project" value="InterPro"/>
</dbReference>